<proteinExistence type="predicted"/>
<feature type="region of interest" description="Disordered" evidence="1">
    <location>
        <begin position="66"/>
        <end position="118"/>
    </location>
</feature>
<accession>A0A6J5WVB6</accession>
<dbReference type="EMBL" id="CAEKKB010000003">
    <property type="protein sequence ID" value="CAB4303977.1"/>
    <property type="molecule type" value="Genomic_DNA"/>
</dbReference>
<evidence type="ECO:0000256" key="1">
    <source>
        <dbReference type="SAM" id="MobiDB-lite"/>
    </source>
</evidence>
<feature type="compositionally biased region" description="Acidic residues" evidence="1">
    <location>
        <begin position="77"/>
        <end position="95"/>
    </location>
</feature>
<evidence type="ECO:0000313" key="5">
    <source>
        <dbReference type="Proteomes" id="UP000507245"/>
    </source>
</evidence>
<dbReference type="EMBL" id="CAEKDK010000003">
    <property type="protein sequence ID" value="CAB4273456.1"/>
    <property type="molecule type" value="Genomic_DNA"/>
</dbReference>
<reference evidence="5" key="1">
    <citation type="journal article" date="2020" name="Genome Biol.">
        <title>Gamete binning: chromosome-level and haplotype-resolved genome assembly enabled by high-throughput single-cell sequencing of gamete genomes.</title>
        <authorList>
            <person name="Campoy J.A."/>
            <person name="Sun H."/>
            <person name="Goel M."/>
            <person name="Jiao W.-B."/>
            <person name="Folz-Donahue K."/>
            <person name="Wang N."/>
            <person name="Rubio M."/>
            <person name="Liu C."/>
            <person name="Kukat C."/>
            <person name="Ruiz D."/>
            <person name="Huettel B."/>
            <person name="Schneeberger K."/>
        </authorList>
    </citation>
    <scope>NUCLEOTIDE SEQUENCE [LARGE SCALE GENOMIC DNA]</scope>
    <source>
        <strain evidence="5">cv. Rojo Pasion</strain>
    </source>
</reference>
<sequence length="118" mass="12184">MSEDGKVTTVLLGFLVYVRIGLRWEGGWAGSFWAGECAGGVIMGAMEVGAEAWGLGDGKRRAMGARATDGYGSETGADADDDDDVTCGGIEEETTDATGMVGECTGTYVTGGREETQV</sequence>
<dbReference type="AlphaFoldDB" id="A0A6J5WVB6"/>
<dbReference type="OrthoDB" id="10522991at2759"/>
<protein>
    <submittedName>
        <fullName evidence="3">Uncharacterized protein</fullName>
    </submittedName>
</protein>
<reference evidence="3 4" key="2">
    <citation type="submission" date="2020-05" db="EMBL/GenBank/DDBJ databases">
        <authorList>
            <person name="Campoy J."/>
            <person name="Schneeberger K."/>
            <person name="Spophaly S."/>
        </authorList>
    </citation>
    <scope>NUCLEOTIDE SEQUENCE [LARGE SCALE GENOMIC DNA]</scope>
    <source>
        <strain evidence="3">PruArmRojPasFocal</strain>
    </source>
</reference>
<evidence type="ECO:0000313" key="2">
    <source>
        <dbReference type="EMBL" id="CAB4273456.1"/>
    </source>
</evidence>
<organism evidence="3 5">
    <name type="scientific">Prunus armeniaca</name>
    <name type="common">Apricot</name>
    <name type="synonym">Armeniaca vulgaris</name>
    <dbReference type="NCBI Taxonomy" id="36596"/>
    <lineage>
        <taxon>Eukaryota</taxon>
        <taxon>Viridiplantae</taxon>
        <taxon>Streptophyta</taxon>
        <taxon>Embryophyta</taxon>
        <taxon>Tracheophyta</taxon>
        <taxon>Spermatophyta</taxon>
        <taxon>Magnoliopsida</taxon>
        <taxon>eudicotyledons</taxon>
        <taxon>Gunneridae</taxon>
        <taxon>Pentapetalae</taxon>
        <taxon>rosids</taxon>
        <taxon>fabids</taxon>
        <taxon>Rosales</taxon>
        <taxon>Rosaceae</taxon>
        <taxon>Amygdaloideae</taxon>
        <taxon>Amygdaleae</taxon>
        <taxon>Prunus</taxon>
    </lineage>
</organism>
<dbReference type="Proteomes" id="UP000507245">
    <property type="component" value="Unassembled WGS sequence"/>
</dbReference>
<dbReference type="Proteomes" id="UP000507222">
    <property type="component" value="Unassembled WGS sequence"/>
</dbReference>
<keyword evidence="5" id="KW-1185">Reference proteome</keyword>
<evidence type="ECO:0000313" key="3">
    <source>
        <dbReference type="EMBL" id="CAB4303977.1"/>
    </source>
</evidence>
<evidence type="ECO:0000313" key="4">
    <source>
        <dbReference type="Proteomes" id="UP000507222"/>
    </source>
</evidence>
<name>A0A6J5WVB6_PRUAR</name>
<gene>
    <name evidence="2" type="ORF">CURHAP_LOCUS21156</name>
    <name evidence="3" type="ORF">ORAREDHAP_LOCUS21020</name>
</gene>